<dbReference type="AlphaFoldDB" id="A0A811LDV4"/>
<sequence length="396" mass="45980">MTSIMNFANEPVDETGHLLRRIRLNPEVSDAFLTHYLKSNVLPNHLPLCRYALINKRAQNLLAKKVDNLCLEHFNFDTFAFHLTKISAPTIWVSVEKTVALLRLLYPQNVFYQTSADGSVSLTNELIQLLKGSVISLVLKNAYVSTMWESTVNSLMFLREFSDTVKELRCDPRFLGFEMVPKMKLQEYRPQVSDADLMEMDQRVPEGSRAGFETEILRCTLRHNIDTLDLDADSKPFFSVDPRNPPIAPNHDLKTLKFHCSSAQTLRAFDFFRRFKCVAPNLETLDVEFGTKREFSTEISAKTYTFWLQIMNFVKEAQMQHFRIRASLCFVNDDEVELDWMRKVNKMLDGRVKVCREGLYYCDEFAEVELRVAESENSKMMPVEHEIQSEKDGFVY</sequence>
<organism evidence="1 2">
    <name type="scientific">Bursaphelenchus okinawaensis</name>
    <dbReference type="NCBI Taxonomy" id="465554"/>
    <lineage>
        <taxon>Eukaryota</taxon>
        <taxon>Metazoa</taxon>
        <taxon>Ecdysozoa</taxon>
        <taxon>Nematoda</taxon>
        <taxon>Chromadorea</taxon>
        <taxon>Rhabditida</taxon>
        <taxon>Tylenchina</taxon>
        <taxon>Tylenchomorpha</taxon>
        <taxon>Aphelenchoidea</taxon>
        <taxon>Aphelenchoididae</taxon>
        <taxon>Bursaphelenchus</taxon>
    </lineage>
</organism>
<proteinExistence type="predicted"/>
<dbReference type="EMBL" id="CAJFDH010000005">
    <property type="protein sequence ID" value="CAD5225751.1"/>
    <property type="molecule type" value="Genomic_DNA"/>
</dbReference>
<dbReference type="Proteomes" id="UP000783686">
    <property type="component" value="Unassembled WGS sequence"/>
</dbReference>
<accession>A0A811LDV4</accession>
<protein>
    <submittedName>
        <fullName evidence="1">Uncharacterized protein</fullName>
    </submittedName>
</protein>
<name>A0A811LDV4_9BILA</name>
<comment type="caution">
    <text evidence="1">The sequence shown here is derived from an EMBL/GenBank/DDBJ whole genome shotgun (WGS) entry which is preliminary data.</text>
</comment>
<dbReference type="Proteomes" id="UP000614601">
    <property type="component" value="Unassembled WGS sequence"/>
</dbReference>
<dbReference type="OrthoDB" id="10357020at2759"/>
<evidence type="ECO:0000313" key="2">
    <source>
        <dbReference type="Proteomes" id="UP000614601"/>
    </source>
</evidence>
<dbReference type="EMBL" id="CAJFCW020000005">
    <property type="protein sequence ID" value="CAG9121265.1"/>
    <property type="molecule type" value="Genomic_DNA"/>
</dbReference>
<reference evidence="1" key="1">
    <citation type="submission" date="2020-09" db="EMBL/GenBank/DDBJ databases">
        <authorList>
            <person name="Kikuchi T."/>
        </authorList>
    </citation>
    <scope>NUCLEOTIDE SEQUENCE</scope>
    <source>
        <strain evidence="1">SH1</strain>
    </source>
</reference>
<gene>
    <name evidence="1" type="ORF">BOKJ2_LOCUS11734</name>
</gene>
<keyword evidence="2" id="KW-1185">Reference proteome</keyword>
<evidence type="ECO:0000313" key="1">
    <source>
        <dbReference type="EMBL" id="CAD5225751.1"/>
    </source>
</evidence>